<dbReference type="InterPro" id="IPR036390">
    <property type="entry name" value="WH_DNA-bd_sf"/>
</dbReference>
<dbReference type="Proteomes" id="UP000632222">
    <property type="component" value="Unassembled WGS sequence"/>
</dbReference>
<proteinExistence type="predicted"/>
<dbReference type="InterPro" id="IPR000835">
    <property type="entry name" value="HTH_MarR-typ"/>
</dbReference>
<dbReference type="PRINTS" id="PR00598">
    <property type="entry name" value="HTHMARR"/>
</dbReference>
<keyword evidence="3" id="KW-1185">Reference proteome</keyword>
<name>A0ABQ2CWD9_9DEIO</name>
<protein>
    <submittedName>
        <fullName evidence="2">MarR family transcriptional regulator</fullName>
    </submittedName>
</protein>
<dbReference type="SMART" id="SM00347">
    <property type="entry name" value="HTH_MARR"/>
    <property type="match status" value="1"/>
</dbReference>
<evidence type="ECO:0000313" key="3">
    <source>
        <dbReference type="Proteomes" id="UP000632222"/>
    </source>
</evidence>
<organism evidence="2 3">
    <name type="scientific">Deinococcus roseus</name>
    <dbReference type="NCBI Taxonomy" id="392414"/>
    <lineage>
        <taxon>Bacteria</taxon>
        <taxon>Thermotogati</taxon>
        <taxon>Deinococcota</taxon>
        <taxon>Deinococci</taxon>
        <taxon>Deinococcales</taxon>
        <taxon>Deinococcaceae</taxon>
        <taxon>Deinococcus</taxon>
    </lineage>
</organism>
<dbReference type="PANTHER" id="PTHR33164">
    <property type="entry name" value="TRANSCRIPTIONAL REGULATOR, MARR FAMILY"/>
    <property type="match status" value="1"/>
</dbReference>
<feature type="domain" description="HTH marR-type" evidence="1">
    <location>
        <begin position="14"/>
        <end position="146"/>
    </location>
</feature>
<dbReference type="InterPro" id="IPR036388">
    <property type="entry name" value="WH-like_DNA-bd_sf"/>
</dbReference>
<dbReference type="RefSeq" id="WP_189001356.1">
    <property type="nucleotide sequence ID" value="NZ_BMOD01000003.1"/>
</dbReference>
<sequence>MGTKFQGSDSQIQALNAYIKLHRAAATVEAAANQHLQDHDLSLSQFSVLEALFHLGPLTQKQLGEKILKSKGNLTMVIDNLEKRGWAVRERSAKDRRNIHVNITPQGHDLIAGILPGHVEGIEKVFSGLTPEELSVLASLCRKLGLHLSSGS</sequence>
<comment type="caution">
    <text evidence="2">The sequence shown here is derived from an EMBL/GenBank/DDBJ whole genome shotgun (WGS) entry which is preliminary data.</text>
</comment>
<evidence type="ECO:0000313" key="2">
    <source>
        <dbReference type="EMBL" id="GGJ27440.1"/>
    </source>
</evidence>
<dbReference type="Gene3D" id="1.10.10.10">
    <property type="entry name" value="Winged helix-like DNA-binding domain superfamily/Winged helix DNA-binding domain"/>
    <property type="match status" value="1"/>
</dbReference>
<dbReference type="SUPFAM" id="SSF46785">
    <property type="entry name" value="Winged helix' DNA-binding domain"/>
    <property type="match status" value="1"/>
</dbReference>
<dbReference type="EMBL" id="BMOD01000003">
    <property type="protein sequence ID" value="GGJ27440.1"/>
    <property type="molecule type" value="Genomic_DNA"/>
</dbReference>
<evidence type="ECO:0000259" key="1">
    <source>
        <dbReference type="PROSITE" id="PS50995"/>
    </source>
</evidence>
<accession>A0ABQ2CWD9</accession>
<dbReference type="PANTHER" id="PTHR33164:SF101">
    <property type="entry name" value="TRANSCRIPTIONAL REPRESSOR MPRA"/>
    <property type="match status" value="1"/>
</dbReference>
<reference evidence="3" key="1">
    <citation type="journal article" date="2019" name="Int. J. Syst. Evol. Microbiol.">
        <title>The Global Catalogue of Microorganisms (GCM) 10K type strain sequencing project: providing services to taxonomists for standard genome sequencing and annotation.</title>
        <authorList>
            <consortium name="The Broad Institute Genomics Platform"/>
            <consortium name="The Broad Institute Genome Sequencing Center for Infectious Disease"/>
            <person name="Wu L."/>
            <person name="Ma J."/>
        </authorList>
    </citation>
    <scope>NUCLEOTIDE SEQUENCE [LARGE SCALE GENOMIC DNA]</scope>
    <source>
        <strain evidence="3">JCM 14370</strain>
    </source>
</reference>
<dbReference type="InterPro" id="IPR039422">
    <property type="entry name" value="MarR/SlyA-like"/>
</dbReference>
<dbReference type="Pfam" id="PF01047">
    <property type="entry name" value="MarR"/>
    <property type="match status" value="1"/>
</dbReference>
<gene>
    <name evidence="2" type="ORF">GCM10008938_11940</name>
</gene>
<dbReference type="PROSITE" id="PS50995">
    <property type="entry name" value="HTH_MARR_2"/>
    <property type="match status" value="1"/>
</dbReference>